<name>A0A1I8PU95_STOCA</name>
<feature type="domain" description="SBF1/SBF2" evidence="2">
    <location>
        <begin position="348"/>
        <end position="481"/>
    </location>
</feature>
<dbReference type="PANTHER" id="PTHR13663:SF2">
    <property type="entry name" value="SIMILAR TO RIKEN CDNA 6430548M08"/>
    <property type="match status" value="1"/>
</dbReference>
<dbReference type="STRING" id="35570.A0A1I8PU95"/>
<feature type="compositionally biased region" description="Basic and acidic residues" evidence="1">
    <location>
        <begin position="93"/>
        <end position="107"/>
    </location>
</feature>
<keyword evidence="4" id="KW-1185">Reference proteome</keyword>
<feature type="region of interest" description="Disordered" evidence="1">
    <location>
        <begin position="82"/>
        <end position="165"/>
    </location>
</feature>
<dbReference type="InterPro" id="IPR022096">
    <property type="entry name" value="SBF1/SBF2"/>
</dbReference>
<feature type="region of interest" description="Disordered" evidence="1">
    <location>
        <begin position="210"/>
        <end position="260"/>
    </location>
</feature>
<feature type="compositionally biased region" description="Basic and acidic residues" evidence="1">
    <location>
        <begin position="474"/>
        <end position="484"/>
    </location>
</feature>
<evidence type="ECO:0000313" key="4">
    <source>
        <dbReference type="Proteomes" id="UP000095300"/>
    </source>
</evidence>
<evidence type="ECO:0000259" key="2">
    <source>
        <dbReference type="Pfam" id="PF12335"/>
    </source>
</evidence>
<feature type="compositionally biased region" description="Low complexity" evidence="1">
    <location>
        <begin position="108"/>
        <end position="125"/>
    </location>
</feature>
<feature type="region of interest" description="Disordered" evidence="1">
    <location>
        <begin position="441"/>
        <end position="507"/>
    </location>
</feature>
<dbReference type="Proteomes" id="UP000095300">
    <property type="component" value="Unassembled WGS sequence"/>
</dbReference>
<accession>A0A1I8PU95</accession>
<feature type="compositionally biased region" description="Basic and acidic residues" evidence="1">
    <location>
        <begin position="143"/>
        <end position="165"/>
    </location>
</feature>
<feature type="compositionally biased region" description="Basic and acidic residues" evidence="1">
    <location>
        <begin position="624"/>
        <end position="634"/>
    </location>
</feature>
<evidence type="ECO:0000256" key="1">
    <source>
        <dbReference type="SAM" id="MobiDB-lite"/>
    </source>
</evidence>
<feature type="compositionally biased region" description="Basic residues" evidence="1">
    <location>
        <begin position="493"/>
        <end position="502"/>
    </location>
</feature>
<feature type="compositionally biased region" description="Basic residues" evidence="1">
    <location>
        <begin position="443"/>
        <end position="455"/>
    </location>
</feature>
<feature type="domain" description="SBF1/SBF2" evidence="2">
    <location>
        <begin position="521"/>
        <end position="630"/>
    </location>
</feature>
<feature type="region of interest" description="Disordered" evidence="1">
    <location>
        <begin position="182"/>
        <end position="201"/>
    </location>
</feature>
<dbReference type="VEuPathDB" id="VectorBase:SCAU011184"/>
<dbReference type="PANTHER" id="PTHR13663">
    <property type="entry name" value="SIMILAR TO RIKEN CDNA 6430548M08"/>
    <property type="match status" value="1"/>
</dbReference>
<feature type="compositionally biased region" description="Polar residues" evidence="1">
    <location>
        <begin position="222"/>
        <end position="236"/>
    </location>
</feature>
<dbReference type="Pfam" id="PF12335">
    <property type="entry name" value="SBF2"/>
    <property type="match status" value="2"/>
</dbReference>
<organism evidence="3 4">
    <name type="scientific">Stomoxys calcitrans</name>
    <name type="common">Stable fly</name>
    <name type="synonym">Conops calcitrans</name>
    <dbReference type="NCBI Taxonomy" id="35570"/>
    <lineage>
        <taxon>Eukaryota</taxon>
        <taxon>Metazoa</taxon>
        <taxon>Ecdysozoa</taxon>
        <taxon>Arthropoda</taxon>
        <taxon>Hexapoda</taxon>
        <taxon>Insecta</taxon>
        <taxon>Pterygota</taxon>
        <taxon>Neoptera</taxon>
        <taxon>Endopterygota</taxon>
        <taxon>Diptera</taxon>
        <taxon>Brachycera</taxon>
        <taxon>Muscomorpha</taxon>
        <taxon>Muscoidea</taxon>
        <taxon>Muscidae</taxon>
        <taxon>Stomoxys</taxon>
    </lineage>
</organism>
<feature type="region of interest" description="Disordered" evidence="1">
    <location>
        <begin position="590"/>
        <end position="664"/>
    </location>
</feature>
<feature type="compositionally biased region" description="Basic residues" evidence="1">
    <location>
        <begin position="643"/>
        <end position="652"/>
    </location>
</feature>
<reference evidence="3" key="1">
    <citation type="submission" date="2020-05" db="UniProtKB">
        <authorList>
            <consortium name="EnsemblMetazoa"/>
        </authorList>
    </citation>
    <scope>IDENTIFICATION</scope>
    <source>
        <strain evidence="3">USDA</strain>
    </source>
</reference>
<dbReference type="AlphaFoldDB" id="A0A1I8PU95"/>
<proteinExistence type="predicted"/>
<dbReference type="EnsemblMetazoa" id="SCAU011184-RA">
    <property type="protein sequence ID" value="SCAU011184-PA"/>
    <property type="gene ID" value="SCAU011184"/>
</dbReference>
<dbReference type="InterPro" id="IPR039872">
    <property type="entry name" value="KIAA0513"/>
</dbReference>
<protein>
    <recommendedName>
        <fullName evidence="2">SBF1/SBF2 domain-containing protein</fullName>
    </recommendedName>
</protein>
<feature type="compositionally biased region" description="Basic residues" evidence="1">
    <location>
        <begin position="593"/>
        <end position="605"/>
    </location>
</feature>
<sequence length="664" mass="75506">MGRTPAIGILKSKFLTVLGNSNELLNGISSKLTLNISSSDSDYCDDDDEEVPKYDESIDYTKIDYESRRVKARRAHEEIISGRYRQPNLAPRPRLDALRNRKQDKSRSSSSSSSSSSSTSTSSRSFNAHAQDRSHVSSTTRSDSIESRHSGGYERKRAIAGARRSELDVQRDLMRLNEMSKTPNAAAASAAGAPTPVGDIHIPQQTAPHIEVQPPHDRDPSKSSMVNMPGTASSHSIRVPPVRRKNSNSSTLTSLRDDLDYQVSPSGDSTDWRHFIRSESQNSVPSWASSISLDCRTGEEPIKEFMKRFIETVFTNANAMDLELKSEFGAMARLEIGRQWFVRFLLVQRNKTKRVEEATFHSLIQHCAIVLFECGECSDYAPAMIIMNLSFLFYREIEVPGCDPYREYLCTFLREQPIWLSLRFWNAAFLECMELERNNRLQSRQKKQERRKAKEKAKDEATKLKPPNAEIMDNEEKPSTKQDISDSSSSHHSQGHKTKKDRAPKTANEAALDVQHCAIVLFECGECSDYAPAMIIMNLSFLFYREIEVPGCDPYREYLCTFLREQPIWLSLRFWNAAFLECMELERNNRLQSRQKKQERRKAKEKAKDEATKLKPPNAEIMDNEEKPSTKQDISDSSSSHHSQGHKTKKDRAPKTANEAALDV</sequence>
<evidence type="ECO:0000313" key="3">
    <source>
        <dbReference type="EnsemblMetazoa" id="SCAU011184-PA"/>
    </source>
</evidence>